<evidence type="ECO:0000313" key="6">
    <source>
        <dbReference type="Proteomes" id="UP000623419"/>
    </source>
</evidence>
<feature type="domain" description="Response regulatory" evidence="3">
    <location>
        <begin position="10"/>
        <end position="129"/>
    </location>
</feature>
<evidence type="ECO:0000259" key="3">
    <source>
        <dbReference type="PROSITE" id="PS50110"/>
    </source>
</evidence>
<dbReference type="Gene3D" id="3.40.50.2300">
    <property type="match status" value="1"/>
</dbReference>
<keyword evidence="6" id="KW-1185">Reference proteome</keyword>
<dbReference type="InterPro" id="IPR043128">
    <property type="entry name" value="Rev_trsase/Diguanyl_cyclase"/>
</dbReference>
<protein>
    <recommendedName>
        <fullName evidence="7">Diguanylate cyclase response regulator</fullName>
    </recommendedName>
</protein>
<proteinExistence type="predicted"/>
<feature type="modified residue" description="4-aspartylphosphate" evidence="2">
    <location>
        <position position="59"/>
    </location>
</feature>
<evidence type="ECO:0000256" key="2">
    <source>
        <dbReference type="PROSITE-ProRule" id="PRU00169"/>
    </source>
</evidence>
<dbReference type="Pfam" id="PF00072">
    <property type="entry name" value="Response_reg"/>
    <property type="match status" value="1"/>
</dbReference>
<name>A0ABQ1HEN7_9GAMM</name>
<sequence>MSVEGTGKARILVVDDSKLMRKAAHKMLGDEFDVITADDGQDAWGQVGRDTGIQVVFTDLNMPNMDGYELLREIRGAQDAGIQGLPVIVVTGAENDETARMKALELGATDFITKPFTTSDLVARARAHSTYQRVTRQLQSQVMLDGLTGLANKAGFMDRLRQDMAYARRHGQALCLVRLEVEDFQRFFLHNGRDVAEALVLQVARLLRARIRKEDTAARVGLGSFALSLPGGEEAGIAAMVERVQAEIMASPPMHEGEPVAVVLHAAVLSPLTDASLGPDEAMDACQARLDVARESGLAVLAPAAPAATEASAATEATEANVAQPSPAKPVAAEPVAPSAPAPAAAAPARTVASVDEVLEQLQAGRVQDVVPKLPAVIGRLLPLLRLLGPNQRKQLVEFLQK</sequence>
<dbReference type="PROSITE" id="PS50887">
    <property type="entry name" value="GGDEF"/>
    <property type="match status" value="1"/>
</dbReference>
<dbReference type="SUPFAM" id="SSF52172">
    <property type="entry name" value="CheY-like"/>
    <property type="match status" value="1"/>
</dbReference>
<evidence type="ECO:0000256" key="1">
    <source>
        <dbReference type="ARBA" id="ARBA00022553"/>
    </source>
</evidence>
<dbReference type="PANTHER" id="PTHR44591:SF3">
    <property type="entry name" value="RESPONSE REGULATORY DOMAIN-CONTAINING PROTEIN"/>
    <property type="match status" value="1"/>
</dbReference>
<dbReference type="NCBIfam" id="TIGR00254">
    <property type="entry name" value="GGDEF"/>
    <property type="match status" value="1"/>
</dbReference>
<dbReference type="EMBL" id="BMKC01000001">
    <property type="protein sequence ID" value="GGA73935.1"/>
    <property type="molecule type" value="Genomic_DNA"/>
</dbReference>
<feature type="domain" description="GGDEF" evidence="4">
    <location>
        <begin position="172"/>
        <end position="306"/>
    </location>
</feature>
<keyword evidence="1 2" id="KW-0597">Phosphoprotein</keyword>
<dbReference type="Pfam" id="PF00990">
    <property type="entry name" value="GGDEF"/>
    <property type="match status" value="1"/>
</dbReference>
<evidence type="ECO:0008006" key="7">
    <source>
        <dbReference type="Google" id="ProtNLM"/>
    </source>
</evidence>
<reference evidence="6" key="1">
    <citation type="journal article" date="2019" name="Int. J. Syst. Evol. Microbiol.">
        <title>The Global Catalogue of Microorganisms (GCM) 10K type strain sequencing project: providing services to taxonomists for standard genome sequencing and annotation.</title>
        <authorList>
            <consortium name="The Broad Institute Genomics Platform"/>
            <consortium name="The Broad Institute Genome Sequencing Center for Infectious Disease"/>
            <person name="Wu L."/>
            <person name="Ma J."/>
        </authorList>
    </citation>
    <scope>NUCLEOTIDE SEQUENCE [LARGE SCALE GENOMIC DNA]</scope>
    <source>
        <strain evidence="6">CGMCC 1.15905</strain>
    </source>
</reference>
<gene>
    <name evidence="5" type="ORF">GCM10011521_10120</name>
</gene>
<organism evidence="5 6">
    <name type="scientific">Arenimonas soli</name>
    <dbReference type="NCBI Taxonomy" id="2269504"/>
    <lineage>
        <taxon>Bacteria</taxon>
        <taxon>Pseudomonadati</taxon>
        <taxon>Pseudomonadota</taxon>
        <taxon>Gammaproteobacteria</taxon>
        <taxon>Lysobacterales</taxon>
        <taxon>Lysobacteraceae</taxon>
        <taxon>Arenimonas</taxon>
    </lineage>
</organism>
<comment type="caution">
    <text evidence="5">The sequence shown here is derived from an EMBL/GenBank/DDBJ whole genome shotgun (WGS) entry which is preliminary data.</text>
</comment>
<evidence type="ECO:0000259" key="4">
    <source>
        <dbReference type="PROSITE" id="PS50887"/>
    </source>
</evidence>
<dbReference type="InterPro" id="IPR050595">
    <property type="entry name" value="Bact_response_regulator"/>
</dbReference>
<dbReference type="InterPro" id="IPR001789">
    <property type="entry name" value="Sig_transdc_resp-reg_receiver"/>
</dbReference>
<dbReference type="InterPro" id="IPR011006">
    <property type="entry name" value="CheY-like_superfamily"/>
</dbReference>
<dbReference type="Proteomes" id="UP000623419">
    <property type="component" value="Unassembled WGS sequence"/>
</dbReference>
<dbReference type="SUPFAM" id="SSF55073">
    <property type="entry name" value="Nucleotide cyclase"/>
    <property type="match status" value="1"/>
</dbReference>
<dbReference type="SMART" id="SM00448">
    <property type="entry name" value="REC"/>
    <property type="match status" value="1"/>
</dbReference>
<accession>A0ABQ1HEN7</accession>
<dbReference type="RefSeq" id="WP_188661928.1">
    <property type="nucleotide sequence ID" value="NZ_BMKC01000001.1"/>
</dbReference>
<dbReference type="InterPro" id="IPR029787">
    <property type="entry name" value="Nucleotide_cyclase"/>
</dbReference>
<evidence type="ECO:0000313" key="5">
    <source>
        <dbReference type="EMBL" id="GGA73935.1"/>
    </source>
</evidence>
<dbReference type="PANTHER" id="PTHR44591">
    <property type="entry name" value="STRESS RESPONSE REGULATOR PROTEIN 1"/>
    <property type="match status" value="1"/>
</dbReference>
<dbReference type="SMART" id="SM00267">
    <property type="entry name" value="GGDEF"/>
    <property type="match status" value="1"/>
</dbReference>
<dbReference type="Gene3D" id="3.30.70.270">
    <property type="match status" value="1"/>
</dbReference>
<dbReference type="CDD" id="cd01949">
    <property type="entry name" value="GGDEF"/>
    <property type="match status" value="1"/>
</dbReference>
<dbReference type="InterPro" id="IPR000160">
    <property type="entry name" value="GGDEF_dom"/>
</dbReference>
<dbReference type="PROSITE" id="PS50110">
    <property type="entry name" value="RESPONSE_REGULATORY"/>
    <property type="match status" value="1"/>
</dbReference>